<evidence type="ECO:0000256" key="5">
    <source>
        <dbReference type="ARBA" id="ARBA00038437"/>
    </source>
</evidence>
<sequence>MTAANNPDYQPFLDNLPFDAFNEMQLAFFQKAASSNEVILLAPTGSGKTLAYLIPLVQQLQEEGPSKKALIVVPSRELALQIEQVFKSLKTGISSCTCYGGHEMKVETNRLKDNPGLVLGTPGRLSDHVLSGNIEPDNFSLIVLDEFDKSLQLGFHEQLNMLFEKIKGNPQFYLTSATLLDPLPDMLPNRDWETLDFLKNKSSTNLELKLVRTSSVEKADTLLRLLADLGGESTLVFCNHREAVNRISQLLTENNFAHALLHGGMEQIDREKNLIRFRNGSQNILIATDLASRGLDIPEIKQVVHYQLPTSEQAYIHRNGRTARMHASGTGYLVLAHDEHLPEYLTKELPEYHVPADFTIPEPPTMECLYISGGKKDKISKGDVLGFLTKTGGLKGNEIGLISILETATYVAIPRHKVSDLLKNTSGQKLKKVKVKLEIAN</sequence>
<dbReference type="EC" id="3.6.4.-" evidence="9"/>
<dbReference type="InterPro" id="IPR011545">
    <property type="entry name" value="DEAD/DEAH_box_helicase_dom"/>
</dbReference>
<dbReference type="PANTHER" id="PTHR47959:SF1">
    <property type="entry name" value="ATP-DEPENDENT RNA HELICASE DBPA"/>
    <property type="match status" value="1"/>
</dbReference>
<proteinExistence type="inferred from homology"/>
<dbReference type="InterPro" id="IPR050079">
    <property type="entry name" value="DEAD_box_RNA_helicase"/>
</dbReference>
<dbReference type="PANTHER" id="PTHR47959">
    <property type="entry name" value="ATP-DEPENDENT RNA HELICASE RHLE-RELATED"/>
    <property type="match status" value="1"/>
</dbReference>
<dbReference type="PROSITE" id="PS51193">
    <property type="entry name" value="HELICASE_ATP_BIND_2"/>
    <property type="match status" value="1"/>
</dbReference>
<evidence type="ECO:0000259" key="6">
    <source>
        <dbReference type="PROSITE" id="PS51192"/>
    </source>
</evidence>
<name>A0ABT8CDS8_9BACT</name>
<dbReference type="RefSeq" id="WP_163382886.1">
    <property type="nucleotide sequence ID" value="NZ_JAUFQS010000047.1"/>
</dbReference>
<evidence type="ECO:0000256" key="1">
    <source>
        <dbReference type="ARBA" id="ARBA00022741"/>
    </source>
</evidence>
<evidence type="ECO:0000256" key="2">
    <source>
        <dbReference type="ARBA" id="ARBA00022801"/>
    </source>
</evidence>
<evidence type="ECO:0000256" key="4">
    <source>
        <dbReference type="ARBA" id="ARBA00022840"/>
    </source>
</evidence>
<keyword evidence="4" id="KW-0067">ATP-binding</keyword>
<keyword evidence="1" id="KW-0547">Nucleotide-binding</keyword>
<dbReference type="SUPFAM" id="SSF52540">
    <property type="entry name" value="P-loop containing nucleoside triphosphate hydrolases"/>
    <property type="match status" value="1"/>
</dbReference>
<dbReference type="Proteomes" id="UP001236663">
    <property type="component" value="Unassembled WGS sequence"/>
</dbReference>
<dbReference type="Pfam" id="PF00271">
    <property type="entry name" value="Helicase_C"/>
    <property type="match status" value="1"/>
</dbReference>
<dbReference type="InterPro" id="IPR014013">
    <property type="entry name" value="Helic_SF1/SF2_ATP-bd_DinG/Rad3"/>
</dbReference>
<evidence type="ECO:0000256" key="3">
    <source>
        <dbReference type="ARBA" id="ARBA00022806"/>
    </source>
</evidence>
<protein>
    <submittedName>
        <fullName evidence="9">DEAD/DEAH box helicase</fullName>
        <ecNumber evidence="9">3.6.4.-</ecNumber>
    </submittedName>
</protein>
<comment type="caution">
    <text evidence="9">The sequence shown here is derived from an EMBL/GenBank/DDBJ whole genome shotgun (WGS) entry which is preliminary data.</text>
</comment>
<dbReference type="InterPro" id="IPR005580">
    <property type="entry name" value="DbpA/CsdA_RNA-bd_dom"/>
</dbReference>
<evidence type="ECO:0000259" key="7">
    <source>
        <dbReference type="PROSITE" id="PS51193"/>
    </source>
</evidence>
<dbReference type="GO" id="GO:0016787">
    <property type="term" value="F:hydrolase activity"/>
    <property type="evidence" value="ECO:0007669"/>
    <property type="project" value="UniProtKB-KW"/>
</dbReference>
<dbReference type="EMBL" id="JAUFQS010000047">
    <property type="protein sequence ID" value="MDN3690641.1"/>
    <property type="molecule type" value="Genomic_DNA"/>
</dbReference>
<dbReference type="InterPro" id="IPR012677">
    <property type="entry name" value="Nucleotide-bd_a/b_plait_sf"/>
</dbReference>
<feature type="domain" description="Helicase C-terminal" evidence="8">
    <location>
        <begin position="221"/>
        <end position="370"/>
    </location>
</feature>
<feature type="domain" description="Helicase ATP-binding" evidence="7">
    <location>
        <begin position="7"/>
        <end position="324"/>
    </location>
</feature>
<dbReference type="Pfam" id="PF03880">
    <property type="entry name" value="DbpA"/>
    <property type="match status" value="1"/>
</dbReference>
<dbReference type="GO" id="GO:0004386">
    <property type="term" value="F:helicase activity"/>
    <property type="evidence" value="ECO:0007669"/>
    <property type="project" value="UniProtKB-KW"/>
</dbReference>
<evidence type="ECO:0000259" key="8">
    <source>
        <dbReference type="PROSITE" id="PS51194"/>
    </source>
</evidence>
<dbReference type="SMART" id="SM00487">
    <property type="entry name" value="DEXDc"/>
    <property type="match status" value="1"/>
</dbReference>
<evidence type="ECO:0000313" key="9">
    <source>
        <dbReference type="EMBL" id="MDN3690641.1"/>
    </source>
</evidence>
<organism evidence="9 10">
    <name type="scientific">Cyclobacterium jeungdonense</name>
    <dbReference type="NCBI Taxonomy" id="708087"/>
    <lineage>
        <taxon>Bacteria</taxon>
        <taxon>Pseudomonadati</taxon>
        <taxon>Bacteroidota</taxon>
        <taxon>Cytophagia</taxon>
        <taxon>Cytophagales</taxon>
        <taxon>Cyclobacteriaceae</taxon>
        <taxon>Cyclobacterium</taxon>
    </lineage>
</organism>
<dbReference type="InterPro" id="IPR014001">
    <property type="entry name" value="Helicase_ATP-bd"/>
</dbReference>
<feature type="domain" description="Helicase ATP-binding" evidence="6">
    <location>
        <begin position="29"/>
        <end position="197"/>
    </location>
</feature>
<dbReference type="Gene3D" id="3.30.70.330">
    <property type="match status" value="1"/>
</dbReference>
<dbReference type="PROSITE" id="PS51192">
    <property type="entry name" value="HELICASE_ATP_BIND_1"/>
    <property type="match status" value="1"/>
</dbReference>
<dbReference type="Pfam" id="PF00270">
    <property type="entry name" value="DEAD"/>
    <property type="match status" value="1"/>
</dbReference>
<dbReference type="PROSITE" id="PS51194">
    <property type="entry name" value="HELICASE_CTER"/>
    <property type="match status" value="1"/>
</dbReference>
<dbReference type="InterPro" id="IPR001650">
    <property type="entry name" value="Helicase_C-like"/>
</dbReference>
<accession>A0ABT8CDS8</accession>
<dbReference type="InterPro" id="IPR044742">
    <property type="entry name" value="DEAD/DEAH_RhlB"/>
</dbReference>
<dbReference type="CDD" id="cd18787">
    <property type="entry name" value="SF2_C_DEAD"/>
    <property type="match status" value="1"/>
</dbReference>
<comment type="similarity">
    <text evidence="5">Belongs to the DEAD box helicase family.</text>
</comment>
<evidence type="ECO:0000313" key="10">
    <source>
        <dbReference type="Proteomes" id="UP001236663"/>
    </source>
</evidence>
<dbReference type="InterPro" id="IPR027417">
    <property type="entry name" value="P-loop_NTPase"/>
</dbReference>
<keyword evidence="10" id="KW-1185">Reference proteome</keyword>
<gene>
    <name evidence="9" type="ORF">QWZ15_22665</name>
</gene>
<reference evidence="10" key="1">
    <citation type="journal article" date="2019" name="Int. J. Syst. Evol. Microbiol.">
        <title>The Global Catalogue of Microorganisms (GCM) 10K type strain sequencing project: providing services to taxonomists for standard genome sequencing and annotation.</title>
        <authorList>
            <consortium name="The Broad Institute Genomics Platform"/>
            <consortium name="The Broad Institute Genome Sequencing Center for Infectious Disease"/>
            <person name="Wu L."/>
            <person name="Ma J."/>
        </authorList>
    </citation>
    <scope>NUCLEOTIDE SEQUENCE [LARGE SCALE GENOMIC DNA]</scope>
    <source>
        <strain evidence="10">CECT 7706</strain>
    </source>
</reference>
<keyword evidence="3 9" id="KW-0347">Helicase</keyword>
<dbReference type="Gene3D" id="3.40.50.300">
    <property type="entry name" value="P-loop containing nucleotide triphosphate hydrolases"/>
    <property type="match status" value="2"/>
</dbReference>
<dbReference type="CDD" id="cd00268">
    <property type="entry name" value="DEADc"/>
    <property type="match status" value="1"/>
</dbReference>
<keyword evidence="2 9" id="KW-0378">Hydrolase</keyword>
<dbReference type="SMART" id="SM00490">
    <property type="entry name" value="HELICc"/>
    <property type="match status" value="1"/>
</dbReference>